<feature type="domain" description="Glycosyl transferase family 1" evidence="1">
    <location>
        <begin position="1049"/>
        <end position="1177"/>
    </location>
</feature>
<comment type="caution">
    <text evidence="3">The sequence shown here is derived from an EMBL/GenBank/DDBJ whole genome shotgun (WGS) entry which is preliminary data.</text>
</comment>
<dbReference type="Pfam" id="PF00534">
    <property type="entry name" value="Glycos_transf_1"/>
    <property type="match status" value="1"/>
</dbReference>
<dbReference type="EMBL" id="QGGW01000002">
    <property type="protein sequence ID" value="PWK61685.1"/>
    <property type="molecule type" value="Genomic_DNA"/>
</dbReference>
<name>A0A316GKV4_9RHOB</name>
<reference evidence="3 4" key="1">
    <citation type="submission" date="2018-05" db="EMBL/GenBank/DDBJ databases">
        <title>Genomic Encyclopedia of Type Strains, Phase IV (KMG-IV): sequencing the most valuable type-strain genomes for metagenomic binning, comparative biology and taxonomic classification.</title>
        <authorList>
            <person name="Goeker M."/>
        </authorList>
    </citation>
    <scope>NUCLEOTIDE SEQUENCE [LARGE SCALE GENOMIC DNA]</scope>
    <source>
        <strain evidence="3 4">DSM 16097</strain>
    </source>
</reference>
<keyword evidence="3" id="KW-0808">Transferase</keyword>
<evidence type="ECO:0000259" key="1">
    <source>
        <dbReference type="Pfam" id="PF00534"/>
    </source>
</evidence>
<gene>
    <name evidence="3" type="ORF">C7455_102377</name>
</gene>
<sequence length="1222" mass="133368">MIGQDASRTLRRLGGRMARLMGQDSPFDWQAWYRQATRKWPPAEVLGRHEKAGILAEGFSVGAYLEKNPDVADVVASPGEAVFHYLEFGLAEDRDGAPEDWDAGFVRRWHGLDLPPDLTAKTAASRLAMAGVTIDAAVLSEAHLWLARGLHGPVLAKIFEHEIYAALAEAAGHALPAQDRFSAIAHFCDIGLAAGIPPHPDHRLEPDFYRAACAFAGIAAPEGADLRTLLRHWARIGLRAGAHANPQTWFKMRTDVTLPPAVLDRLGAFRDASADLSADANLPATLAHLDAVPLPGTSVFDAGEPGVQAFLLDLARRKRNGGDPGAAEWLLMRVLDRAPDNPRASLDLADIAYRQNRIGTEIQLRRAVPADFDIGANAITLAERLVAQDRLQEAMDVCDNLPAEIFGDVALRQRRRNLGAAVFGALWGKLGDHIETRLVCDVQSLLARALALYTPPFEAPRRSAPIRRVAVLANDDLYQCKLYRADQKIDQLRAAGFEADLFLHSLDLDRLRQRLDVYDAVIFMRVPAFLPIIDLITDAAQQGLETFYDCDDLIFDPALFPPPLSTYAGQITAKDHAAIACGVPLFRHAMALCAHGIASTPTMQDAMAGVVRSGKVFLHPNALGLPHLRALENAPTRKDREKLVIYYGSGTKAHKAEFAEVLEPALAEVLAKRPGKVEIRIIGDFPEFRHLDPAHPDVHLVPPIWDFEAFCAEVAEADINLSILFPSPITDAKSEIKWMEAAMFGVPSVISPTATHRAVIEDGVTGLLAEGKDGFSAAILRLVDDAGLRARIGTAARDVVMRDYSIAAMGTRLSGMFDAVRPPLPAPKARLLIVNVFYPPQDIGGATRVVQDNITDLMRLYGESYEIDVIATLDGGTTPYEVACAARDGVRVWTVTARTAISNMDISDHKMGDVFDRLLDRVRPDLVHLHCIQRLTGSIVDRLRRRSLPYVVTLHDGWWVSPNQFVVASDGAPETYDFRSGARGSLPDRAKITQRSLKGAAAILAVSESFAELHRAAGIERVDTVENGVSALPELHRVPGPPGRVRIGLIGGASRHKGYSVLRAAIEARRFRNLDLLLVDHALPRGQTRQEVWNGTPVNLLPRVPLHAVGEVYGRIDVLLAPSVWPESYGLVTREALALGLWVIASDRGAIGQDVTHGENGFVVDVSDHHGIADCLAILDAEPERFRTPPAHRPALRGSEAQARALQDVYQRVLGGVSEQEI</sequence>
<dbReference type="Pfam" id="PF13579">
    <property type="entry name" value="Glyco_trans_4_4"/>
    <property type="match status" value="1"/>
</dbReference>
<dbReference type="PANTHER" id="PTHR12526">
    <property type="entry name" value="GLYCOSYLTRANSFERASE"/>
    <property type="match status" value="1"/>
</dbReference>
<evidence type="ECO:0000259" key="2">
    <source>
        <dbReference type="Pfam" id="PF13579"/>
    </source>
</evidence>
<dbReference type="OrthoDB" id="9801573at2"/>
<dbReference type="InterPro" id="IPR001296">
    <property type="entry name" value="Glyco_trans_1"/>
</dbReference>
<dbReference type="Gene3D" id="3.40.50.2000">
    <property type="entry name" value="Glycogen Phosphorylase B"/>
    <property type="match status" value="3"/>
</dbReference>
<evidence type="ECO:0000313" key="3">
    <source>
        <dbReference type="EMBL" id="PWK61685.1"/>
    </source>
</evidence>
<dbReference type="GO" id="GO:0016757">
    <property type="term" value="F:glycosyltransferase activity"/>
    <property type="evidence" value="ECO:0007669"/>
    <property type="project" value="InterPro"/>
</dbReference>
<dbReference type="CDD" id="cd03823">
    <property type="entry name" value="GT4_ExpE7-like"/>
    <property type="match status" value="1"/>
</dbReference>
<protein>
    <submittedName>
        <fullName evidence="3">Glycosyltransferase involved in cell wall biosynthesis</fullName>
    </submittedName>
</protein>
<accession>A0A316GKV4</accession>
<keyword evidence="4" id="KW-1185">Reference proteome</keyword>
<dbReference type="InterPro" id="IPR028098">
    <property type="entry name" value="Glyco_trans_4-like_N"/>
</dbReference>
<organism evidence="3 4">
    <name type="scientific">Roseicyclus mahoneyensis</name>
    <dbReference type="NCBI Taxonomy" id="164332"/>
    <lineage>
        <taxon>Bacteria</taxon>
        <taxon>Pseudomonadati</taxon>
        <taxon>Pseudomonadota</taxon>
        <taxon>Alphaproteobacteria</taxon>
        <taxon>Rhodobacterales</taxon>
        <taxon>Roseobacteraceae</taxon>
        <taxon>Roseicyclus</taxon>
    </lineage>
</organism>
<proteinExistence type="predicted"/>
<dbReference type="Pfam" id="PF13692">
    <property type="entry name" value="Glyco_trans_1_4"/>
    <property type="match status" value="1"/>
</dbReference>
<dbReference type="Proteomes" id="UP000245708">
    <property type="component" value="Unassembled WGS sequence"/>
</dbReference>
<feature type="domain" description="Glycosyltransferase subfamily 4-like N-terminal" evidence="2">
    <location>
        <begin position="845"/>
        <end position="1028"/>
    </location>
</feature>
<evidence type="ECO:0000313" key="4">
    <source>
        <dbReference type="Proteomes" id="UP000245708"/>
    </source>
</evidence>
<dbReference type="AlphaFoldDB" id="A0A316GKV4"/>
<dbReference type="SUPFAM" id="SSF53756">
    <property type="entry name" value="UDP-Glycosyltransferase/glycogen phosphorylase"/>
    <property type="match status" value="2"/>
</dbReference>